<organism evidence="3 4">
    <name type="scientific">Desulfococcus multivorans DSM 2059</name>
    <dbReference type="NCBI Taxonomy" id="1121405"/>
    <lineage>
        <taxon>Bacteria</taxon>
        <taxon>Pseudomonadati</taxon>
        <taxon>Thermodesulfobacteriota</taxon>
        <taxon>Desulfobacteria</taxon>
        <taxon>Desulfobacterales</taxon>
        <taxon>Desulfococcaceae</taxon>
        <taxon>Desulfococcus</taxon>
    </lineage>
</organism>
<sequence>MNRKVINYESFVKITKAISHSRDPEEVVLMTVEGIKTALNVKGCTLFLFNRKTHELEIAASFGLSDEYLNKGPISAMSSIAQSLEDGPIAIYDVEDDPRLQYPEAAVREGIKSILSVPIAVGGKMLGALRVYTAEPWEFTLDDVNFVQGLAQIAGMAVDMSRLYQGQKEAIEVLRQMREAQTTRSRRRTPYEGVPVSVPATDTPRKTS</sequence>
<feature type="region of interest" description="Disordered" evidence="1">
    <location>
        <begin position="178"/>
        <end position="208"/>
    </location>
</feature>
<evidence type="ECO:0000256" key="1">
    <source>
        <dbReference type="SAM" id="MobiDB-lite"/>
    </source>
</evidence>
<dbReference type="SUPFAM" id="SSF55781">
    <property type="entry name" value="GAF domain-like"/>
    <property type="match status" value="1"/>
</dbReference>
<dbReference type="RefSeq" id="WP_020875082.1">
    <property type="nucleotide sequence ID" value="NZ_ATHJ01000061.1"/>
</dbReference>
<dbReference type="EMBL" id="ATHJ01000061">
    <property type="protein sequence ID" value="EPR42984.1"/>
    <property type="molecule type" value="Genomic_DNA"/>
</dbReference>
<comment type="caution">
    <text evidence="3">The sequence shown here is derived from an EMBL/GenBank/DDBJ whole genome shotgun (WGS) entry which is preliminary data.</text>
</comment>
<dbReference type="Proteomes" id="UP000014977">
    <property type="component" value="Unassembled WGS sequence"/>
</dbReference>
<proteinExistence type="predicted"/>
<protein>
    <submittedName>
        <fullName evidence="3">Putative GAF sensor protein</fullName>
    </submittedName>
</protein>
<keyword evidence="4" id="KW-1185">Reference proteome</keyword>
<dbReference type="Pfam" id="PF13185">
    <property type="entry name" value="GAF_2"/>
    <property type="match status" value="1"/>
</dbReference>
<gene>
    <name evidence="3" type="ORF">dsmv_0065</name>
</gene>
<dbReference type="SMART" id="SM00065">
    <property type="entry name" value="GAF"/>
    <property type="match status" value="1"/>
</dbReference>
<feature type="domain" description="GAF" evidence="2">
    <location>
        <begin position="23"/>
        <end position="168"/>
    </location>
</feature>
<dbReference type="eggNOG" id="COG2203">
    <property type="taxonomic scope" value="Bacteria"/>
</dbReference>
<dbReference type="STRING" id="897.B2D07_10420"/>
<evidence type="ECO:0000259" key="2">
    <source>
        <dbReference type="SMART" id="SM00065"/>
    </source>
</evidence>
<reference evidence="3 4" key="1">
    <citation type="journal article" date="2013" name="Genome Announc.">
        <title>Draft genome sequences for three mercury-methylating, sulfate-reducing bacteria.</title>
        <authorList>
            <person name="Brown S.D."/>
            <person name="Hurt R.A.Jr."/>
            <person name="Gilmour C.C."/>
            <person name="Elias D.A."/>
        </authorList>
    </citation>
    <scope>NUCLEOTIDE SEQUENCE [LARGE SCALE GENOMIC DNA]</scope>
    <source>
        <strain evidence="3 4">DSM 2059</strain>
    </source>
</reference>
<dbReference type="Gene3D" id="3.30.450.40">
    <property type="match status" value="1"/>
</dbReference>
<dbReference type="InterPro" id="IPR029016">
    <property type="entry name" value="GAF-like_dom_sf"/>
</dbReference>
<evidence type="ECO:0000313" key="4">
    <source>
        <dbReference type="Proteomes" id="UP000014977"/>
    </source>
</evidence>
<dbReference type="OrthoDB" id="9765588at2"/>
<evidence type="ECO:0000313" key="3">
    <source>
        <dbReference type="EMBL" id="EPR42984.1"/>
    </source>
</evidence>
<dbReference type="AlphaFoldDB" id="S7V8I2"/>
<dbReference type="InterPro" id="IPR003018">
    <property type="entry name" value="GAF"/>
</dbReference>
<name>S7V8I2_DESML</name>
<accession>S7V8I2</accession>